<feature type="transmembrane region" description="Helical" evidence="8">
    <location>
        <begin position="330"/>
        <end position="353"/>
    </location>
</feature>
<feature type="transmembrane region" description="Helical" evidence="8">
    <location>
        <begin position="461"/>
        <end position="481"/>
    </location>
</feature>
<evidence type="ECO:0000256" key="7">
    <source>
        <dbReference type="ARBA" id="ARBA00023136"/>
    </source>
</evidence>
<dbReference type="PANTHER" id="PTHR30047">
    <property type="entry name" value="HIGH-AFFINITY CHOLINE TRANSPORT PROTEIN-RELATED"/>
    <property type="match status" value="1"/>
</dbReference>
<keyword evidence="10" id="KW-1185">Reference proteome</keyword>
<feature type="transmembrane region" description="Helical" evidence="8">
    <location>
        <begin position="159"/>
        <end position="183"/>
    </location>
</feature>
<feature type="transmembrane region" description="Helical" evidence="8">
    <location>
        <begin position="284"/>
        <end position="310"/>
    </location>
</feature>
<proteinExistence type="inferred from homology"/>
<feature type="transmembrane region" description="Helical" evidence="8">
    <location>
        <begin position="70"/>
        <end position="90"/>
    </location>
</feature>
<feature type="transmembrane region" description="Helical" evidence="8">
    <location>
        <begin position="111"/>
        <end position="129"/>
    </location>
</feature>
<evidence type="ECO:0000256" key="8">
    <source>
        <dbReference type="SAM" id="Phobius"/>
    </source>
</evidence>
<feature type="transmembrane region" description="Helical" evidence="8">
    <location>
        <begin position="365"/>
        <end position="391"/>
    </location>
</feature>
<protein>
    <submittedName>
        <fullName evidence="9">BCCT family transporter</fullName>
    </submittedName>
</protein>
<feature type="transmembrane region" description="Helical" evidence="8">
    <location>
        <begin position="250"/>
        <end position="272"/>
    </location>
</feature>
<evidence type="ECO:0000256" key="2">
    <source>
        <dbReference type="ARBA" id="ARBA00005658"/>
    </source>
</evidence>
<keyword evidence="4" id="KW-1003">Cell membrane</keyword>
<keyword evidence="7 8" id="KW-0472">Membrane</keyword>
<evidence type="ECO:0000313" key="10">
    <source>
        <dbReference type="Proteomes" id="UP000675284"/>
    </source>
</evidence>
<name>A0A941IBP6_9BACI</name>
<feature type="transmembrane region" description="Helical" evidence="8">
    <location>
        <begin position="421"/>
        <end position="441"/>
    </location>
</feature>
<evidence type="ECO:0000256" key="6">
    <source>
        <dbReference type="ARBA" id="ARBA00022989"/>
    </source>
</evidence>
<feature type="transmembrane region" description="Helical" evidence="8">
    <location>
        <begin position="29"/>
        <end position="50"/>
    </location>
</feature>
<dbReference type="Proteomes" id="UP000675284">
    <property type="component" value="Unassembled WGS sequence"/>
</dbReference>
<organism evidence="9 10">
    <name type="scientific">Virgibacillus salarius</name>
    <dbReference type="NCBI Taxonomy" id="447199"/>
    <lineage>
        <taxon>Bacteria</taxon>
        <taxon>Bacillati</taxon>
        <taxon>Bacillota</taxon>
        <taxon>Bacilli</taxon>
        <taxon>Bacillales</taxon>
        <taxon>Bacillaceae</taxon>
        <taxon>Virgibacillus</taxon>
    </lineage>
</organism>
<keyword evidence="6 8" id="KW-1133">Transmembrane helix</keyword>
<dbReference type="GO" id="GO:0022857">
    <property type="term" value="F:transmembrane transporter activity"/>
    <property type="evidence" value="ECO:0007669"/>
    <property type="project" value="InterPro"/>
</dbReference>
<gene>
    <name evidence="9" type="ORF">KCX74_11215</name>
</gene>
<comment type="similarity">
    <text evidence="2">Belongs to the BCCT transporter (TC 2.A.15) family.</text>
</comment>
<dbReference type="GO" id="GO:0005886">
    <property type="term" value="C:plasma membrane"/>
    <property type="evidence" value="ECO:0007669"/>
    <property type="project" value="UniProtKB-SubCell"/>
</dbReference>
<evidence type="ECO:0000313" key="9">
    <source>
        <dbReference type="EMBL" id="MBR7796607.1"/>
    </source>
</evidence>
<evidence type="ECO:0000256" key="5">
    <source>
        <dbReference type="ARBA" id="ARBA00022692"/>
    </source>
</evidence>
<comment type="caution">
    <text evidence="9">The sequence shown here is derived from an EMBL/GenBank/DDBJ whole genome shotgun (WGS) entry which is preliminary data.</text>
</comment>
<keyword evidence="5 8" id="KW-0812">Transmembrane</keyword>
<reference evidence="9" key="1">
    <citation type="submission" date="2021-04" db="EMBL/GenBank/DDBJ databases">
        <title>Isolation and polyphasic classification of algal microorganism.</title>
        <authorList>
            <person name="Wang S."/>
        </authorList>
    </citation>
    <scope>NUCLEOTIDE SEQUENCE</scope>
    <source>
        <strain evidence="9">720a</strain>
    </source>
</reference>
<accession>A0A941IBP6</accession>
<dbReference type="PANTHER" id="PTHR30047:SF7">
    <property type="entry name" value="HIGH-AFFINITY CHOLINE TRANSPORT PROTEIN"/>
    <property type="match status" value="1"/>
</dbReference>
<dbReference type="Pfam" id="PF02028">
    <property type="entry name" value="BCCT"/>
    <property type="match status" value="1"/>
</dbReference>
<dbReference type="EMBL" id="JAGSOT010000030">
    <property type="protein sequence ID" value="MBR7796607.1"/>
    <property type="molecule type" value="Genomic_DNA"/>
</dbReference>
<evidence type="ECO:0000256" key="1">
    <source>
        <dbReference type="ARBA" id="ARBA00004651"/>
    </source>
</evidence>
<feature type="transmembrane region" description="Helical" evidence="8">
    <location>
        <begin position="215"/>
        <end position="238"/>
    </location>
</feature>
<comment type="subcellular location">
    <subcellularLocation>
        <location evidence="1">Cell membrane</location>
        <topology evidence="1">Multi-pass membrane protein</topology>
    </subcellularLocation>
</comment>
<keyword evidence="3" id="KW-0813">Transport</keyword>
<evidence type="ECO:0000256" key="4">
    <source>
        <dbReference type="ARBA" id="ARBA00022475"/>
    </source>
</evidence>
<evidence type="ECO:0000256" key="3">
    <source>
        <dbReference type="ARBA" id="ARBA00022448"/>
    </source>
</evidence>
<dbReference type="AlphaFoldDB" id="A0A941IBP6"/>
<sequence>MTNDKQNITGTCSYNIRRKNVDSKKNTKLDWPVFIISGGLLILFILLSLWNKDAVGNTVNTLFTYSSDLFGAYWQLLLLGNFFIGLALAFSKYGKVKLGKQDEPKYSYFKWVAMILVTLLASGGVFWAASEPMYHYMTTPPLFGGGEFNNMYAAFAQSFMHWGFLAWAILGTLAVIVMMYVHYSKGFPLKPRGLLYPIFGERIYQKSLIGSAADVFSIFATVAGTLGPLGFLGLQIAYGLNHLFGIPNTLSVSIIVIIVLVFVAAISAATGVDRGILTLSRYNVGFTIFLALIVLVIGPTMFIIDAFVGGTGLHLQNFFSMTMFRGDEGWLSFWTIFFWGWFIGYAPMLIVFISRISRGRTIRELIIAVSIVAPIVNNFWFSIVGGTGVYFENKVPGSISDALNEGGMPAAVMAITDQLPFGMYMGVGFLIVSIIFVATTADTMSYTVAATITGNDHPKRWLRVFWALIFGATTIAILTIGEDSVTSIQNSIVITAVPVSLLLLPPLWSAPRIARTMALEQGLIWQREMRKKVDK</sequence>
<dbReference type="InterPro" id="IPR000060">
    <property type="entry name" value="BCCT_transptr"/>
</dbReference>
<feature type="transmembrane region" description="Helical" evidence="8">
    <location>
        <begin position="487"/>
        <end position="508"/>
    </location>
</feature>